<dbReference type="AlphaFoldDB" id="A0A0S4LQS1"/>
<dbReference type="Proteomes" id="UP000198736">
    <property type="component" value="Unassembled WGS sequence"/>
</dbReference>
<keyword evidence="2" id="KW-1185">Reference proteome</keyword>
<protein>
    <submittedName>
        <fullName evidence="1">Uncharacterized protein</fullName>
    </submittedName>
</protein>
<organism evidence="1 2">
    <name type="scientific">Candidatus Nitrospira nitrificans</name>
    <dbReference type="NCBI Taxonomy" id="1742973"/>
    <lineage>
        <taxon>Bacteria</taxon>
        <taxon>Pseudomonadati</taxon>
        <taxon>Nitrospirota</taxon>
        <taxon>Nitrospiria</taxon>
        <taxon>Nitrospirales</taxon>
        <taxon>Nitrospiraceae</taxon>
        <taxon>Nitrospira</taxon>
    </lineage>
</organism>
<proteinExistence type="predicted"/>
<evidence type="ECO:0000313" key="1">
    <source>
        <dbReference type="EMBL" id="CUS39875.1"/>
    </source>
</evidence>
<name>A0A0S4LQS1_9BACT</name>
<accession>A0A0S4LQS1</accession>
<sequence length="28" mass="3035">MRTGVKQYKLCGNLDLIGQILSEATGKP</sequence>
<evidence type="ECO:0000313" key="2">
    <source>
        <dbReference type="Proteomes" id="UP000198736"/>
    </source>
</evidence>
<reference evidence="2" key="1">
    <citation type="submission" date="2015-10" db="EMBL/GenBank/DDBJ databases">
        <authorList>
            <person name="Luecker S."/>
            <person name="Luecker S."/>
        </authorList>
    </citation>
    <scope>NUCLEOTIDE SEQUENCE [LARGE SCALE GENOMIC DNA]</scope>
</reference>
<gene>
    <name evidence="1" type="ORF">COMA2_90054</name>
</gene>
<dbReference type="EMBL" id="CZPZ01000036">
    <property type="protein sequence ID" value="CUS39875.1"/>
    <property type="molecule type" value="Genomic_DNA"/>
</dbReference>